<evidence type="ECO:0000313" key="8">
    <source>
        <dbReference type="EMBL" id="TRY87003.1"/>
    </source>
</evidence>
<organism evidence="8 9">
    <name type="scientific">Danionella cerebrum</name>
    <dbReference type="NCBI Taxonomy" id="2873325"/>
    <lineage>
        <taxon>Eukaryota</taxon>
        <taxon>Metazoa</taxon>
        <taxon>Chordata</taxon>
        <taxon>Craniata</taxon>
        <taxon>Vertebrata</taxon>
        <taxon>Euteleostomi</taxon>
        <taxon>Actinopterygii</taxon>
        <taxon>Neopterygii</taxon>
        <taxon>Teleostei</taxon>
        <taxon>Ostariophysi</taxon>
        <taxon>Cypriniformes</taxon>
        <taxon>Danionidae</taxon>
        <taxon>Danioninae</taxon>
        <taxon>Danionella</taxon>
    </lineage>
</organism>
<comment type="subcellular location">
    <subcellularLocation>
        <location evidence="1">Cytoplasm</location>
    </subcellularLocation>
</comment>
<feature type="compositionally biased region" description="Polar residues" evidence="6">
    <location>
        <begin position="368"/>
        <end position="377"/>
    </location>
</feature>
<dbReference type="Pfam" id="PF08938">
    <property type="entry name" value="HBS1_N"/>
    <property type="match status" value="1"/>
</dbReference>
<dbReference type="OrthoDB" id="342024at2759"/>
<evidence type="ECO:0000256" key="3">
    <source>
        <dbReference type="ARBA" id="ARBA00022553"/>
    </source>
</evidence>
<protein>
    <recommendedName>
        <fullName evidence="7">HBS1-like protein N-terminal domain-containing protein</fullName>
    </recommendedName>
</protein>
<name>A0A553QAQ6_9TELE</name>
<dbReference type="InterPro" id="IPR015033">
    <property type="entry name" value="HBS1-like_N"/>
</dbReference>
<reference evidence="8 9" key="1">
    <citation type="journal article" date="2019" name="Sci. Data">
        <title>Hybrid genome assembly and annotation of Danionella translucida.</title>
        <authorList>
            <person name="Kadobianskyi M."/>
            <person name="Schulze L."/>
            <person name="Schuelke M."/>
            <person name="Judkewitz B."/>
        </authorList>
    </citation>
    <scope>NUCLEOTIDE SEQUENCE [LARGE SCALE GENOMIC DNA]</scope>
    <source>
        <strain evidence="8 9">Bolton</strain>
    </source>
</reference>
<feature type="region of interest" description="Disordered" evidence="6">
    <location>
        <begin position="362"/>
        <end position="381"/>
    </location>
</feature>
<evidence type="ECO:0000256" key="2">
    <source>
        <dbReference type="ARBA" id="ARBA00022490"/>
    </source>
</evidence>
<evidence type="ECO:0000256" key="5">
    <source>
        <dbReference type="ARBA" id="ARBA00022917"/>
    </source>
</evidence>
<evidence type="ECO:0000256" key="1">
    <source>
        <dbReference type="ARBA" id="ARBA00004496"/>
    </source>
</evidence>
<keyword evidence="4" id="KW-0378">Hydrolase</keyword>
<evidence type="ECO:0000256" key="6">
    <source>
        <dbReference type="SAM" id="MobiDB-lite"/>
    </source>
</evidence>
<dbReference type="Gene3D" id="1.10.8.10">
    <property type="entry name" value="DNA helicase RuvA subunit, C-terminal domain"/>
    <property type="match status" value="1"/>
</dbReference>
<comment type="caution">
    <text evidence="8">The sequence shown here is derived from an EMBL/GenBank/DDBJ whole genome shotgun (WGS) entry which is preliminary data.</text>
</comment>
<feature type="compositionally biased region" description="Basic and acidic residues" evidence="6">
    <location>
        <begin position="451"/>
        <end position="461"/>
    </location>
</feature>
<dbReference type="EMBL" id="SRMA01026163">
    <property type="protein sequence ID" value="TRY87003.1"/>
    <property type="molecule type" value="Genomic_DNA"/>
</dbReference>
<dbReference type="Proteomes" id="UP000316079">
    <property type="component" value="Unassembled WGS sequence"/>
</dbReference>
<feature type="compositionally biased region" description="Acidic residues" evidence="6">
    <location>
        <begin position="55"/>
        <end position="68"/>
    </location>
</feature>
<dbReference type="GO" id="GO:0016787">
    <property type="term" value="F:hydrolase activity"/>
    <property type="evidence" value="ECO:0007669"/>
    <property type="project" value="UniProtKB-KW"/>
</dbReference>
<keyword evidence="3" id="KW-0597">Phosphoprotein</keyword>
<sequence length="493" mass="53843">MSRHRNVRGYNYDEDFEDDDMYGQSVEDDYCISPATAAQFIYSRQDSRQTRPVETLEEAEYEEEEEELPTSPTITSTLDPLQQGRLYSCLDHMRTVLGDSVPDSTLTQAALRYDCDPHRALDFILTEESSNSATTVPQPEPTILTTPHKAPELNKIRPPPGFGNLTKDHLKVVSSQSPTGQSSLAQLMAQHEQKRSIVPPLIPPVGLSSADTIPFPLGAPMPTLPTSLGGNIPTASALSLASLSSGFSLGNSVPTNLGVSAPCLLTCSLSSLVLQDSQRSTAAPVFIGVKEPEKSSGSPSLAELIQEHQDNSPKLYDSSPGLKNSNRLHSQGANLIQRSANAPPGFLQTSSLSGLMTQHQVSLGRGGNSANKYVTSDSKPRPLKLNQSIDLSTLMAQTSPDSQSPTFISFSSITTNQKKSVFAEPSFFALAMCTRVRYEEKRRNRSLLHSKQKDRVKEREQCSPLHHITPFSFDTPSPDDIVKANQKKAFTRD</sequence>
<feature type="region of interest" description="Disordered" evidence="6">
    <location>
        <begin position="449"/>
        <end position="493"/>
    </location>
</feature>
<keyword evidence="5" id="KW-0648">Protein biosynthesis</keyword>
<dbReference type="SUPFAM" id="SSF109732">
    <property type="entry name" value="HBS1-like domain"/>
    <property type="match status" value="1"/>
</dbReference>
<keyword evidence="2" id="KW-0963">Cytoplasm</keyword>
<evidence type="ECO:0000313" key="9">
    <source>
        <dbReference type="Proteomes" id="UP000316079"/>
    </source>
</evidence>
<proteinExistence type="predicted"/>
<gene>
    <name evidence="8" type="ORF">DNTS_009113</name>
</gene>
<dbReference type="GO" id="GO:0006412">
    <property type="term" value="P:translation"/>
    <property type="evidence" value="ECO:0007669"/>
    <property type="project" value="UniProtKB-KW"/>
</dbReference>
<dbReference type="AlphaFoldDB" id="A0A553QAQ6"/>
<keyword evidence="9" id="KW-1185">Reference proteome</keyword>
<feature type="domain" description="HBS1-like protein N-terminal" evidence="7">
    <location>
        <begin position="57"/>
        <end position="131"/>
    </location>
</feature>
<evidence type="ECO:0000259" key="7">
    <source>
        <dbReference type="Pfam" id="PF08938"/>
    </source>
</evidence>
<evidence type="ECO:0000256" key="4">
    <source>
        <dbReference type="ARBA" id="ARBA00022801"/>
    </source>
</evidence>
<dbReference type="InterPro" id="IPR037189">
    <property type="entry name" value="HBS1-like_N_sf"/>
</dbReference>
<feature type="region of interest" description="Disordered" evidence="6">
    <location>
        <begin position="130"/>
        <end position="154"/>
    </location>
</feature>
<feature type="compositionally biased region" description="Acidic residues" evidence="6">
    <location>
        <begin position="12"/>
        <end position="21"/>
    </location>
</feature>
<feature type="region of interest" description="Disordered" evidence="6">
    <location>
        <begin position="1"/>
        <end position="21"/>
    </location>
</feature>
<accession>A0A553QAQ6</accession>
<feature type="region of interest" description="Disordered" evidence="6">
    <location>
        <begin position="43"/>
        <end position="78"/>
    </location>
</feature>
<dbReference type="STRING" id="623744.A0A553QAQ6"/>
<dbReference type="GO" id="GO:0005737">
    <property type="term" value="C:cytoplasm"/>
    <property type="evidence" value="ECO:0007669"/>
    <property type="project" value="UniProtKB-SubCell"/>
</dbReference>